<dbReference type="PANTHER" id="PTHR30294:SF29">
    <property type="entry name" value="MULTIDRUG ABC TRANSPORTER PERMEASE YBHS-RELATED"/>
    <property type="match status" value="1"/>
</dbReference>
<dbReference type="AlphaFoldDB" id="A0A4R9M2I7"/>
<dbReference type="GO" id="GO:0140359">
    <property type="term" value="F:ABC-type transporter activity"/>
    <property type="evidence" value="ECO:0007669"/>
    <property type="project" value="InterPro"/>
</dbReference>
<dbReference type="OrthoDB" id="9794512at2"/>
<protein>
    <submittedName>
        <fullName evidence="8">Gliding motility ABC transporter</fullName>
    </submittedName>
</protein>
<evidence type="ECO:0000256" key="3">
    <source>
        <dbReference type="ARBA" id="ARBA00022692"/>
    </source>
</evidence>
<dbReference type="Pfam" id="PF12698">
    <property type="entry name" value="ABC2_membrane_3"/>
    <property type="match status" value="1"/>
</dbReference>
<dbReference type="InterPro" id="IPR051449">
    <property type="entry name" value="ABC-2_transporter_component"/>
</dbReference>
<reference evidence="8" key="1">
    <citation type="journal article" date="2019" name="PLoS Negl. Trop. Dis.">
        <title>Revisiting the worldwide diversity of Leptospira species in the environment.</title>
        <authorList>
            <person name="Vincent A.T."/>
            <person name="Schiettekatte O."/>
            <person name="Bourhy P."/>
            <person name="Veyrier F.J."/>
            <person name="Picardeau M."/>
        </authorList>
    </citation>
    <scope>NUCLEOTIDE SEQUENCE [LARGE SCALE GENOMIC DNA]</scope>
    <source>
        <strain evidence="8">201300427</strain>
    </source>
</reference>
<dbReference type="GO" id="GO:0005886">
    <property type="term" value="C:plasma membrane"/>
    <property type="evidence" value="ECO:0007669"/>
    <property type="project" value="UniProtKB-SubCell"/>
</dbReference>
<evidence type="ECO:0000313" key="8">
    <source>
        <dbReference type="EMBL" id="TGN20983.1"/>
    </source>
</evidence>
<evidence type="ECO:0000259" key="7">
    <source>
        <dbReference type="Pfam" id="PF12698"/>
    </source>
</evidence>
<feature type="transmembrane region" description="Helical" evidence="6">
    <location>
        <begin position="60"/>
        <end position="77"/>
    </location>
</feature>
<evidence type="ECO:0000256" key="4">
    <source>
        <dbReference type="ARBA" id="ARBA00022989"/>
    </source>
</evidence>
<evidence type="ECO:0000313" key="9">
    <source>
        <dbReference type="Proteomes" id="UP000298058"/>
    </source>
</evidence>
<name>A0A4R9M2I7_9LEPT</name>
<dbReference type="InterPro" id="IPR013525">
    <property type="entry name" value="ABC2_TM"/>
</dbReference>
<evidence type="ECO:0000256" key="6">
    <source>
        <dbReference type="SAM" id="Phobius"/>
    </source>
</evidence>
<accession>A0A4R9M2I7</accession>
<evidence type="ECO:0000256" key="5">
    <source>
        <dbReference type="ARBA" id="ARBA00023136"/>
    </source>
</evidence>
<dbReference type="PANTHER" id="PTHR30294">
    <property type="entry name" value="MEMBRANE COMPONENT OF ABC TRANSPORTER YHHJ-RELATED"/>
    <property type="match status" value="1"/>
</dbReference>
<keyword evidence="4 6" id="KW-1133">Transmembrane helix</keyword>
<keyword evidence="3 6" id="KW-0812">Transmembrane</keyword>
<gene>
    <name evidence="8" type="ORF">EHS15_00215</name>
</gene>
<proteinExistence type="predicted"/>
<dbReference type="Proteomes" id="UP000298058">
    <property type="component" value="Unassembled WGS sequence"/>
</dbReference>
<comment type="subcellular location">
    <subcellularLocation>
        <location evidence="1">Cell membrane</location>
        <topology evidence="1">Multi-pass membrane protein</topology>
    </subcellularLocation>
</comment>
<feature type="transmembrane region" description="Helical" evidence="6">
    <location>
        <begin position="98"/>
        <end position="120"/>
    </location>
</feature>
<organism evidence="8 9">
    <name type="scientific">Leptospira idonii</name>
    <dbReference type="NCBI Taxonomy" id="1193500"/>
    <lineage>
        <taxon>Bacteria</taxon>
        <taxon>Pseudomonadati</taxon>
        <taxon>Spirochaetota</taxon>
        <taxon>Spirochaetia</taxon>
        <taxon>Leptospirales</taxon>
        <taxon>Leptospiraceae</taxon>
        <taxon>Leptospira</taxon>
    </lineage>
</organism>
<feature type="transmembrane region" description="Helical" evidence="6">
    <location>
        <begin position="20"/>
        <end position="40"/>
    </location>
</feature>
<keyword evidence="2" id="KW-1003">Cell membrane</keyword>
<sequence>MKKIQALFRREWLQSFNTPVGYTFIVLFLLIENYIFFYGFGSNSFWDRKSSDMGVFFQSVPYLLLLFVPAIGMRIWTEEKESGTWEILFTLPLTEWQIVLGKFFSTFFYVIVTLCCTVFIPLTLSVLGDPDWGLVFSGYLGLFLLSSSFVSLVLYFTLFLRSQVISFLVGFLTLISFYLLGSQRLIDFFSSGFIKIFSIPSHYEPFRLGILDPRDFYFFISLDFLFLYLSVIRLRYKR</sequence>
<dbReference type="RefSeq" id="WP_135758518.1">
    <property type="nucleotide sequence ID" value="NZ_RQHW01000002.1"/>
</dbReference>
<evidence type="ECO:0000256" key="2">
    <source>
        <dbReference type="ARBA" id="ARBA00022475"/>
    </source>
</evidence>
<feature type="transmembrane region" description="Helical" evidence="6">
    <location>
        <begin position="132"/>
        <end position="157"/>
    </location>
</feature>
<dbReference type="EMBL" id="RQHW01000002">
    <property type="protein sequence ID" value="TGN20983.1"/>
    <property type="molecule type" value="Genomic_DNA"/>
</dbReference>
<keyword evidence="9" id="KW-1185">Reference proteome</keyword>
<feature type="transmembrane region" description="Helical" evidence="6">
    <location>
        <begin position="164"/>
        <end position="181"/>
    </location>
</feature>
<comment type="caution">
    <text evidence="8">The sequence shown here is derived from an EMBL/GenBank/DDBJ whole genome shotgun (WGS) entry which is preliminary data.</text>
</comment>
<feature type="transmembrane region" description="Helical" evidence="6">
    <location>
        <begin position="216"/>
        <end position="236"/>
    </location>
</feature>
<feature type="domain" description="ABC-2 type transporter transmembrane" evidence="7">
    <location>
        <begin position="56"/>
        <end position="199"/>
    </location>
</feature>
<keyword evidence="5 6" id="KW-0472">Membrane</keyword>
<evidence type="ECO:0000256" key="1">
    <source>
        <dbReference type="ARBA" id="ARBA00004651"/>
    </source>
</evidence>